<organism evidence="2 3">
    <name type="scientific">Phytophthora oleae</name>
    <dbReference type="NCBI Taxonomy" id="2107226"/>
    <lineage>
        <taxon>Eukaryota</taxon>
        <taxon>Sar</taxon>
        <taxon>Stramenopiles</taxon>
        <taxon>Oomycota</taxon>
        <taxon>Peronosporomycetes</taxon>
        <taxon>Peronosporales</taxon>
        <taxon>Peronosporaceae</taxon>
        <taxon>Phytophthora</taxon>
    </lineage>
</organism>
<reference evidence="2 3" key="1">
    <citation type="submission" date="2024-09" db="EMBL/GenBank/DDBJ databases">
        <title>Genome sequencing and assembly of Phytophthora oleae, isolate VK10A, causative agent of rot of olive drupes.</title>
        <authorList>
            <person name="Conti Taguali S."/>
            <person name="Riolo M."/>
            <person name="La Spada F."/>
            <person name="Cacciola S.O."/>
            <person name="Dionisio G."/>
        </authorList>
    </citation>
    <scope>NUCLEOTIDE SEQUENCE [LARGE SCALE GENOMIC DNA]</scope>
    <source>
        <strain evidence="2 3">VK10A</strain>
    </source>
</reference>
<evidence type="ECO:0000313" key="3">
    <source>
        <dbReference type="Proteomes" id="UP001632037"/>
    </source>
</evidence>
<dbReference type="Proteomes" id="UP001632037">
    <property type="component" value="Unassembled WGS sequence"/>
</dbReference>
<comment type="caution">
    <text evidence="2">The sequence shown here is derived from an EMBL/GenBank/DDBJ whole genome shotgun (WGS) entry which is preliminary data.</text>
</comment>
<dbReference type="AlphaFoldDB" id="A0ABD3G3W0"/>
<protein>
    <recommendedName>
        <fullName evidence="4">C2 domain-containing protein</fullName>
    </recommendedName>
</protein>
<keyword evidence="3" id="KW-1185">Reference proteome</keyword>
<sequence length="310" mass="35352">MSLRVITQRNGEARGHLLLDKCLLTKGNWEKEMCIKLQDQYNGTIRLELWSDEFGSAEYLQFVTGWSVNLMQWIQSGGAKRWYEVNKREHIFAEEVVSEPEYLRNENELNSSTAYVSVDIVGEGAPTIQSSELPQPEAKEETPKTGKSTTFQFVLPHRSFAKSGKLRAVRIGRIVHELRTDILHDLLPLTLYGRKNGRLHQRTTFNSPNGTEDGMMKALIMLQLSCQYANYCINELDRYSSNLQIRRAKLQTKVDHVKHSQTLLKGQVTNLQRESEVASCSLDGVQSLLQELDPAALAQLQGEIQDFRKL</sequence>
<proteinExistence type="predicted"/>
<gene>
    <name evidence="2" type="ORF">V7S43_001357</name>
</gene>
<accession>A0ABD3G3W0</accession>
<evidence type="ECO:0008006" key="4">
    <source>
        <dbReference type="Google" id="ProtNLM"/>
    </source>
</evidence>
<name>A0ABD3G3W0_9STRA</name>
<feature type="region of interest" description="Disordered" evidence="1">
    <location>
        <begin position="126"/>
        <end position="148"/>
    </location>
</feature>
<evidence type="ECO:0000313" key="2">
    <source>
        <dbReference type="EMBL" id="KAL3673658.1"/>
    </source>
</evidence>
<dbReference type="EMBL" id="JBIMZQ010000002">
    <property type="protein sequence ID" value="KAL3673658.1"/>
    <property type="molecule type" value="Genomic_DNA"/>
</dbReference>
<evidence type="ECO:0000256" key="1">
    <source>
        <dbReference type="SAM" id="MobiDB-lite"/>
    </source>
</evidence>